<proteinExistence type="predicted"/>
<accession>A0A8H6SI44</accession>
<keyword evidence="3" id="KW-0805">Transcription regulation</keyword>
<dbReference type="Proteomes" id="UP000636479">
    <property type="component" value="Unassembled WGS sequence"/>
</dbReference>
<sequence>MGFQDCEYVEEGPTKTEQLEEQIAVLEARIEELEKPRELRASGTFQSPVVGGRRAASLPALSRGGSPRLVYSTLSYSEIPSPTTMPTVSGGIPLPELESLVHNFLQHCTLFGFFLHIRNFAEAALGRSGPRPLPALLHAVHLWAIHLSGNEELVANYEAQYLSRTLRSAVGALSTASNNILHAIQAEVLISQYFFRTTRFLEGKYHLSAAVSLVLSSGLHRLRSAEVAAGNRGFLSAAPQTRSPTVDPLDDMERVAAFWTVLTMNNCWTTADGSPSNLAYTSSGSDARIDTPWPVDPVKAIKVSMPPSLIYLQNSGVVELELSFGTVNAFLANVPDTATSIPALHSKSAILFERASRLVDTYRPDLNPSQLAEFYDSFNSLEALIHGFLSKLPEPNSTTTMHTAREVFLIHSLSRVALIQLHNPFVDVAGNSHIARRQALDAARGIVAILTLILPNDFVFVDPITGVSFPTSAPLVQLFTSLSFQTLFMATAQVFIGELDRYRRSQAVGQVWDGDMDEQHLMDAVEIVLATMNIFAPTCRLMNSQLQIMHRAYHSVSSRP</sequence>
<protein>
    <submittedName>
        <fullName evidence="6">Fungal-trans domain-containing protein</fullName>
    </submittedName>
</protein>
<keyword evidence="2" id="KW-0479">Metal-binding</keyword>
<comment type="subcellular location">
    <subcellularLocation>
        <location evidence="1">Nucleus</location>
    </subcellularLocation>
</comment>
<dbReference type="GO" id="GO:0005634">
    <property type="term" value="C:nucleus"/>
    <property type="evidence" value="ECO:0007669"/>
    <property type="project" value="UniProtKB-SubCell"/>
</dbReference>
<dbReference type="InterPro" id="IPR050815">
    <property type="entry name" value="TF_fung"/>
</dbReference>
<keyword evidence="7" id="KW-1185">Reference proteome</keyword>
<organism evidence="6 7">
    <name type="scientific">Mycena indigotica</name>
    <dbReference type="NCBI Taxonomy" id="2126181"/>
    <lineage>
        <taxon>Eukaryota</taxon>
        <taxon>Fungi</taxon>
        <taxon>Dikarya</taxon>
        <taxon>Basidiomycota</taxon>
        <taxon>Agaricomycotina</taxon>
        <taxon>Agaricomycetes</taxon>
        <taxon>Agaricomycetidae</taxon>
        <taxon>Agaricales</taxon>
        <taxon>Marasmiineae</taxon>
        <taxon>Mycenaceae</taxon>
        <taxon>Mycena</taxon>
    </lineage>
</organism>
<comment type="caution">
    <text evidence="6">The sequence shown here is derived from an EMBL/GenBank/DDBJ whole genome shotgun (WGS) entry which is preliminary data.</text>
</comment>
<dbReference type="GO" id="GO:0000981">
    <property type="term" value="F:DNA-binding transcription factor activity, RNA polymerase II-specific"/>
    <property type="evidence" value="ECO:0007669"/>
    <property type="project" value="InterPro"/>
</dbReference>
<dbReference type="PANTHER" id="PTHR47338:SF29">
    <property type="entry name" value="ZN(2)-C6 FUNGAL-TYPE DOMAIN-CONTAINING PROTEIN"/>
    <property type="match status" value="1"/>
</dbReference>
<dbReference type="EMBL" id="JACAZF010000007">
    <property type="protein sequence ID" value="KAF7298767.1"/>
    <property type="molecule type" value="Genomic_DNA"/>
</dbReference>
<keyword evidence="4" id="KW-0804">Transcription</keyword>
<evidence type="ECO:0000256" key="3">
    <source>
        <dbReference type="ARBA" id="ARBA00023015"/>
    </source>
</evidence>
<dbReference type="GO" id="GO:0046872">
    <property type="term" value="F:metal ion binding"/>
    <property type="evidence" value="ECO:0007669"/>
    <property type="project" value="UniProtKB-KW"/>
</dbReference>
<reference evidence="6" key="1">
    <citation type="submission" date="2020-05" db="EMBL/GenBank/DDBJ databases">
        <title>Mycena genomes resolve the evolution of fungal bioluminescence.</title>
        <authorList>
            <person name="Tsai I.J."/>
        </authorList>
    </citation>
    <scope>NUCLEOTIDE SEQUENCE</scope>
    <source>
        <strain evidence="6">171206Taipei</strain>
    </source>
</reference>
<evidence type="ECO:0000256" key="2">
    <source>
        <dbReference type="ARBA" id="ARBA00022723"/>
    </source>
</evidence>
<keyword evidence="5" id="KW-0539">Nucleus</keyword>
<name>A0A8H6SI44_9AGAR</name>
<evidence type="ECO:0000256" key="4">
    <source>
        <dbReference type="ARBA" id="ARBA00023163"/>
    </source>
</evidence>
<gene>
    <name evidence="6" type="ORF">MIND_00824300</name>
</gene>
<evidence type="ECO:0000313" key="6">
    <source>
        <dbReference type="EMBL" id="KAF7298767.1"/>
    </source>
</evidence>
<dbReference type="RefSeq" id="XP_037218155.1">
    <property type="nucleotide sequence ID" value="XM_037364913.1"/>
</dbReference>
<dbReference type="CDD" id="cd12148">
    <property type="entry name" value="fungal_TF_MHR"/>
    <property type="match status" value="1"/>
</dbReference>
<dbReference type="PANTHER" id="PTHR47338">
    <property type="entry name" value="ZN(II)2CYS6 TRANSCRIPTION FACTOR (EUROFUNG)-RELATED"/>
    <property type="match status" value="1"/>
</dbReference>
<evidence type="ECO:0000256" key="5">
    <source>
        <dbReference type="ARBA" id="ARBA00023242"/>
    </source>
</evidence>
<dbReference type="GeneID" id="59347429"/>
<dbReference type="AlphaFoldDB" id="A0A8H6SI44"/>
<dbReference type="OrthoDB" id="2309723at2759"/>
<evidence type="ECO:0000313" key="7">
    <source>
        <dbReference type="Proteomes" id="UP000636479"/>
    </source>
</evidence>
<evidence type="ECO:0000256" key="1">
    <source>
        <dbReference type="ARBA" id="ARBA00004123"/>
    </source>
</evidence>